<name>A0A5C4RPE1_9GAMM</name>
<keyword evidence="2" id="KW-1185">Reference proteome</keyword>
<protein>
    <submittedName>
        <fullName evidence="1">Uncharacterized protein</fullName>
    </submittedName>
</protein>
<sequence>MLLQRGFWPRDMDDRWVIWLEGDTLRCWRSWTRTCLYEALLSPLPDGGATCAVLHVLDDPEHYHRSPQDEIELDRFDGVLALLLRETRAA</sequence>
<evidence type="ECO:0000313" key="2">
    <source>
        <dbReference type="Proteomes" id="UP000305760"/>
    </source>
</evidence>
<evidence type="ECO:0000313" key="1">
    <source>
        <dbReference type="EMBL" id="TNJ33126.1"/>
    </source>
</evidence>
<accession>A0A5C4RPE1</accession>
<dbReference type="EMBL" id="SMDR01000003">
    <property type="protein sequence ID" value="TNJ33126.1"/>
    <property type="molecule type" value="Genomic_DNA"/>
</dbReference>
<dbReference type="Proteomes" id="UP000305760">
    <property type="component" value="Unassembled WGS sequence"/>
</dbReference>
<comment type="caution">
    <text evidence="1">The sequence shown here is derived from an EMBL/GenBank/DDBJ whole genome shotgun (WGS) entry which is preliminary data.</text>
</comment>
<gene>
    <name evidence="1" type="ORF">E1B00_12535</name>
</gene>
<organism evidence="1 2">
    <name type="scientific">Arenimonas terrae</name>
    <dbReference type="NCBI Taxonomy" id="2546226"/>
    <lineage>
        <taxon>Bacteria</taxon>
        <taxon>Pseudomonadati</taxon>
        <taxon>Pseudomonadota</taxon>
        <taxon>Gammaproteobacteria</taxon>
        <taxon>Lysobacterales</taxon>
        <taxon>Lysobacteraceae</taxon>
        <taxon>Arenimonas</taxon>
    </lineage>
</organism>
<reference evidence="1 2" key="1">
    <citation type="submission" date="2019-03" db="EMBL/GenBank/DDBJ databases">
        <title>Arenimonas daejeonensis sp. nov., isolated from compost.</title>
        <authorList>
            <person name="Jeon C.O."/>
        </authorList>
    </citation>
    <scope>NUCLEOTIDE SEQUENCE [LARGE SCALE GENOMIC DNA]</scope>
    <source>
        <strain evidence="1 2">R29</strain>
    </source>
</reference>
<proteinExistence type="predicted"/>
<dbReference type="AlphaFoldDB" id="A0A5C4RPE1"/>